<dbReference type="EMBL" id="CAJNOC010000826">
    <property type="protein sequence ID" value="CAF0807428.1"/>
    <property type="molecule type" value="Genomic_DNA"/>
</dbReference>
<dbReference type="PANTHER" id="PTHR11579">
    <property type="entry name" value="PROTEIN-L-ISOASPARTATE O-METHYLTRANSFERASE"/>
    <property type="match status" value="1"/>
</dbReference>
<accession>A0A813SZ95</accession>
<name>A0A813SZ95_9BILA</name>
<comment type="subcellular location">
    <subcellularLocation>
        <location evidence="1">Cytoplasm</location>
    </subcellularLocation>
</comment>
<dbReference type="AlphaFoldDB" id="A0A813SZ95"/>
<protein>
    <recommendedName>
        <fullName evidence="11">Protein-L-isoaspartate(D-aspartate) O-methyltransferase</fullName>
        <ecNumber evidence="3">2.1.1.77</ecNumber>
    </recommendedName>
    <alternativeName>
        <fullName evidence="9">L-isoaspartyl protein carboxyl methyltransferase</fullName>
    </alternativeName>
    <alternativeName>
        <fullName evidence="12">Protein L-isoaspartyl/D-aspartyl methyltransferase</fullName>
    </alternativeName>
    <alternativeName>
        <fullName evidence="8">Protein-beta-aspartate methyltransferase</fullName>
    </alternativeName>
</protein>
<dbReference type="EC" id="2.1.1.77" evidence="3"/>
<evidence type="ECO:0000256" key="9">
    <source>
        <dbReference type="ARBA" id="ARBA00031350"/>
    </source>
</evidence>
<dbReference type="Proteomes" id="UP000663879">
    <property type="component" value="Unassembled WGS sequence"/>
</dbReference>
<reference evidence="13" key="1">
    <citation type="submission" date="2021-02" db="EMBL/GenBank/DDBJ databases">
        <authorList>
            <person name="Nowell W R."/>
        </authorList>
    </citation>
    <scope>NUCLEOTIDE SEQUENCE</scope>
    <source>
        <strain evidence="13">Ploen Becks lab</strain>
    </source>
</reference>
<dbReference type="FunFam" id="3.40.50.150:FF:000027">
    <property type="entry name" value="Protein-L-isoaspartate O-methyltransferase"/>
    <property type="match status" value="1"/>
</dbReference>
<dbReference type="NCBIfam" id="TIGR00080">
    <property type="entry name" value="pimt"/>
    <property type="match status" value="1"/>
</dbReference>
<sequence length="225" mass="24271">MAWKSSGRTHAELINNLYNNGVITNERVRNAMLVVDRKYFAPHNPYDDSPQLIGSNVTISAPHMHAYALEVLADKLVPGAKALDVGSGTGYLTACFATMVGNTGKAVGVEHIDELVFKSIENIKNWNQGLLNSGNLKIILGDGRLGSFENGPYDAIHVGAAAPEIPKSLIDQLAPCGRLVLPIGPEGGNQDFVQIDKLHNGQITSKVLMGVMYVPLTDKNKQLKN</sequence>
<evidence type="ECO:0000256" key="3">
    <source>
        <dbReference type="ARBA" id="ARBA00011890"/>
    </source>
</evidence>
<dbReference type="GO" id="GO:0004719">
    <property type="term" value="F:protein-L-isoaspartate (D-aspartate) O-methyltransferase activity"/>
    <property type="evidence" value="ECO:0007669"/>
    <property type="project" value="UniProtKB-EC"/>
</dbReference>
<evidence type="ECO:0000256" key="2">
    <source>
        <dbReference type="ARBA" id="ARBA00005369"/>
    </source>
</evidence>
<evidence type="ECO:0000256" key="8">
    <source>
        <dbReference type="ARBA" id="ARBA00031323"/>
    </source>
</evidence>
<evidence type="ECO:0000256" key="4">
    <source>
        <dbReference type="ARBA" id="ARBA00022490"/>
    </source>
</evidence>
<evidence type="ECO:0000313" key="13">
    <source>
        <dbReference type="EMBL" id="CAF0807428.1"/>
    </source>
</evidence>
<keyword evidence="14" id="KW-1185">Reference proteome</keyword>
<organism evidence="13 14">
    <name type="scientific">Brachionus calyciflorus</name>
    <dbReference type="NCBI Taxonomy" id="104777"/>
    <lineage>
        <taxon>Eukaryota</taxon>
        <taxon>Metazoa</taxon>
        <taxon>Spiralia</taxon>
        <taxon>Gnathifera</taxon>
        <taxon>Rotifera</taxon>
        <taxon>Eurotatoria</taxon>
        <taxon>Monogononta</taxon>
        <taxon>Pseudotrocha</taxon>
        <taxon>Ploima</taxon>
        <taxon>Brachionidae</taxon>
        <taxon>Brachionus</taxon>
    </lineage>
</organism>
<keyword evidence="6" id="KW-0808">Transferase</keyword>
<dbReference type="Gene3D" id="3.40.50.150">
    <property type="entry name" value="Vaccinia Virus protein VP39"/>
    <property type="match status" value="1"/>
</dbReference>
<dbReference type="SUPFAM" id="SSF53335">
    <property type="entry name" value="S-adenosyl-L-methionine-dependent methyltransferases"/>
    <property type="match status" value="1"/>
</dbReference>
<dbReference type="Pfam" id="PF01135">
    <property type="entry name" value="PCMT"/>
    <property type="match status" value="1"/>
</dbReference>
<dbReference type="InterPro" id="IPR029063">
    <property type="entry name" value="SAM-dependent_MTases_sf"/>
</dbReference>
<evidence type="ECO:0000313" key="14">
    <source>
        <dbReference type="Proteomes" id="UP000663879"/>
    </source>
</evidence>
<evidence type="ECO:0000256" key="11">
    <source>
        <dbReference type="ARBA" id="ARBA00040923"/>
    </source>
</evidence>
<evidence type="ECO:0000256" key="6">
    <source>
        <dbReference type="ARBA" id="ARBA00022679"/>
    </source>
</evidence>
<comment type="catalytic activity">
    <reaction evidence="10">
        <text>[protein]-L-isoaspartate + S-adenosyl-L-methionine = [protein]-L-isoaspartate alpha-methyl ester + S-adenosyl-L-homocysteine</text>
        <dbReference type="Rhea" id="RHEA:12705"/>
        <dbReference type="Rhea" id="RHEA-COMP:12143"/>
        <dbReference type="Rhea" id="RHEA-COMP:12144"/>
        <dbReference type="ChEBI" id="CHEBI:57856"/>
        <dbReference type="ChEBI" id="CHEBI:59789"/>
        <dbReference type="ChEBI" id="CHEBI:90596"/>
        <dbReference type="ChEBI" id="CHEBI:90598"/>
        <dbReference type="EC" id="2.1.1.77"/>
    </reaction>
    <physiologicalReaction direction="left-to-right" evidence="10">
        <dbReference type="Rhea" id="RHEA:12706"/>
    </physiologicalReaction>
</comment>
<comment type="caution">
    <text evidence="13">The sequence shown here is derived from an EMBL/GenBank/DDBJ whole genome shotgun (WGS) entry which is preliminary data.</text>
</comment>
<dbReference type="GO" id="GO:0005737">
    <property type="term" value="C:cytoplasm"/>
    <property type="evidence" value="ECO:0007669"/>
    <property type="project" value="UniProtKB-SubCell"/>
</dbReference>
<keyword evidence="4" id="KW-0963">Cytoplasm</keyword>
<dbReference type="GO" id="GO:0032259">
    <property type="term" value="P:methylation"/>
    <property type="evidence" value="ECO:0007669"/>
    <property type="project" value="UniProtKB-KW"/>
</dbReference>
<evidence type="ECO:0000256" key="7">
    <source>
        <dbReference type="ARBA" id="ARBA00022691"/>
    </source>
</evidence>
<keyword evidence="5" id="KW-0489">Methyltransferase</keyword>
<evidence type="ECO:0000256" key="12">
    <source>
        <dbReference type="ARBA" id="ARBA00042126"/>
    </source>
</evidence>
<comment type="similarity">
    <text evidence="2">Belongs to the methyltransferase superfamily. L-isoaspartyl/D-aspartyl protein methyltransferase family.</text>
</comment>
<evidence type="ECO:0000256" key="10">
    <source>
        <dbReference type="ARBA" id="ARBA00035815"/>
    </source>
</evidence>
<dbReference type="InterPro" id="IPR000682">
    <property type="entry name" value="PCMT"/>
</dbReference>
<dbReference type="OrthoDB" id="73890at2759"/>
<proteinExistence type="inferred from homology"/>
<dbReference type="PANTHER" id="PTHR11579:SF0">
    <property type="entry name" value="PROTEIN-L-ISOASPARTATE(D-ASPARTATE) O-METHYLTRANSFERASE"/>
    <property type="match status" value="1"/>
</dbReference>
<evidence type="ECO:0000256" key="5">
    <source>
        <dbReference type="ARBA" id="ARBA00022603"/>
    </source>
</evidence>
<gene>
    <name evidence="13" type="ORF">OXX778_LOCUS6793</name>
</gene>
<keyword evidence="7" id="KW-0949">S-adenosyl-L-methionine</keyword>
<dbReference type="CDD" id="cd02440">
    <property type="entry name" value="AdoMet_MTases"/>
    <property type="match status" value="1"/>
</dbReference>
<evidence type="ECO:0000256" key="1">
    <source>
        <dbReference type="ARBA" id="ARBA00004496"/>
    </source>
</evidence>